<evidence type="ECO:0000313" key="2">
    <source>
        <dbReference type="EMBL" id="KAK1489358.1"/>
    </source>
</evidence>
<proteinExistence type="predicted"/>
<organism evidence="2 3">
    <name type="scientific">Colletotrichum cuscutae</name>
    <dbReference type="NCBI Taxonomy" id="1209917"/>
    <lineage>
        <taxon>Eukaryota</taxon>
        <taxon>Fungi</taxon>
        <taxon>Dikarya</taxon>
        <taxon>Ascomycota</taxon>
        <taxon>Pezizomycotina</taxon>
        <taxon>Sordariomycetes</taxon>
        <taxon>Hypocreomycetidae</taxon>
        <taxon>Glomerellales</taxon>
        <taxon>Glomerellaceae</taxon>
        <taxon>Colletotrichum</taxon>
        <taxon>Colletotrichum acutatum species complex</taxon>
    </lineage>
</organism>
<feature type="compositionally biased region" description="Polar residues" evidence="1">
    <location>
        <begin position="50"/>
        <end position="80"/>
    </location>
</feature>
<accession>A0AAI9Y8F7</accession>
<name>A0AAI9Y8F7_9PEZI</name>
<dbReference type="Proteomes" id="UP001239213">
    <property type="component" value="Unassembled WGS sequence"/>
</dbReference>
<reference evidence="2" key="1">
    <citation type="submission" date="2016-11" db="EMBL/GenBank/DDBJ databases">
        <title>The genome sequence of Colletotrichum cuscutae.</title>
        <authorList>
            <person name="Baroncelli R."/>
        </authorList>
    </citation>
    <scope>NUCLEOTIDE SEQUENCE</scope>
    <source>
        <strain evidence="2">IMI 304802</strain>
    </source>
</reference>
<gene>
    <name evidence="2" type="ORF">CCUS01_03405</name>
</gene>
<dbReference type="EMBL" id="MPDP01000046">
    <property type="protein sequence ID" value="KAK1489358.1"/>
    <property type="molecule type" value="Genomic_DNA"/>
</dbReference>
<evidence type="ECO:0000256" key="1">
    <source>
        <dbReference type="SAM" id="MobiDB-lite"/>
    </source>
</evidence>
<sequence length="167" mass="17521">MEKQNFTLEGSQGQATPQALPIPGSLNGDSIPVDGSQHDENKGTLLGEANSAQSSTNTPGDTVTASTTISGDVPTSTTSHDAIGIPHTNSSLGGPVIDANDRSELPNQSQRACAGTPDAWLPERKQFHTITIGPTDEKGNQKIVEKWITEEELLKFNVGDKVGATAM</sequence>
<feature type="region of interest" description="Disordered" evidence="1">
    <location>
        <begin position="1"/>
        <end position="110"/>
    </location>
</feature>
<protein>
    <submittedName>
        <fullName evidence="2">Uncharacterized protein</fullName>
    </submittedName>
</protein>
<keyword evidence="3" id="KW-1185">Reference proteome</keyword>
<evidence type="ECO:0000313" key="3">
    <source>
        <dbReference type="Proteomes" id="UP001239213"/>
    </source>
</evidence>
<dbReference type="AlphaFoldDB" id="A0AAI9Y8F7"/>
<feature type="compositionally biased region" description="Polar residues" evidence="1">
    <location>
        <begin position="1"/>
        <end position="17"/>
    </location>
</feature>
<comment type="caution">
    <text evidence="2">The sequence shown here is derived from an EMBL/GenBank/DDBJ whole genome shotgun (WGS) entry which is preliminary data.</text>
</comment>